<keyword evidence="3" id="KW-1185">Reference proteome</keyword>
<organism evidence="2 3">
    <name type="scientific">Myxococcus xanthus (strain DK1622)</name>
    <dbReference type="NCBI Taxonomy" id="246197"/>
    <lineage>
        <taxon>Bacteria</taxon>
        <taxon>Pseudomonadati</taxon>
        <taxon>Myxococcota</taxon>
        <taxon>Myxococcia</taxon>
        <taxon>Myxococcales</taxon>
        <taxon>Cystobacterineae</taxon>
        <taxon>Myxococcaceae</taxon>
        <taxon>Myxococcus</taxon>
    </lineage>
</organism>
<dbReference type="STRING" id="246197.MXAN_4868"/>
<gene>
    <name evidence="2" type="ordered locus">MXAN_4868</name>
</gene>
<dbReference type="NCBIfam" id="NF033764">
    <property type="entry name" value="gliding_CglF"/>
    <property type="match status" value="1"/>
</dbReference>
<protein>
    <recommendedName>
        <fullName evidence="4">Adventurous gliding motility protein CglF</fullName>
    </recommendedName>
</protein>
<dbReference type="AlphaFoldDB" id="Q1D2U7"/>
<evidence type="ECO:0000313" key="2">
    <source>
        <dbReference type="EMBL" id="ABF88669.1"/>
    </source>
</evidence>
<reference evidence="2 3" key="1">
    <citation type="journal article" date="2006" name="Proc. Natl. Acad. Sci. U.S.A.">
        <title>Evolution of sensory complexity recorded in a myxobacterial genome.</title>
        <authorList>
            <person name="Goldman B.S."/>
            <person name="Nierman W.C."/>
            <person name="Kaiser D."/>
            <person name="Slater S.C."/>
            <person name="Durkin A.S."/>
            <person name="Eisen J.A."/>
            <person name="Ronning C.M."/>
            <person name="Barbazuk W.B."/>
            <person name="Blanchard M."/>
            <person name="Field C."/>
            <person name="Halling C."/>
            <person name="Hinkle G."/>
            <person name="Iartchuk O."/>
            <person name="Kim H.S."/>
            <person name="Mackenzie C."/>
            <person name="Madupu R."/>
            <person name="Miller N."/>
            <person name="Shvartsbeyn A."/>
            <person name="Sullivan S.A."/>
            <person name="Vaudin M."/>
            <person name="Wiegand R."/>
            <person name="Kaplan H.B."/>
        </authorList>
    </citation>
    <scope>NUCLEOTIDE SEQUENCE [LARGE SCALE GENOMIC DNA]</scope>
    <source>
        <strain evidence="3">DK1622</strain>
    </source>
</reference>
<evidence type="ECO:0008006" key="4">
    <source>
        <dbReference type="Google" id="ProtNLM"/>
    </source>
</evidence>
<sequence length="147" mass="15950">MQARRNPGSRKTTCCESWDAPECLRCGGGAGDDANLVFPPHPGIRCAKGPSGPFREAVMRKALMLCAVLAVTPALAQDEGSNPGGPGEGNVRYSKTTNIDFEDDTIEGDLTKPDGEYIDARERVKHSNLIRIREDFEDKVMQSVGEL</sequence>
<name>Q1D2U7_MYXXD</name>
<evidence type="ECO:0000313" key="3">
    <source>
        <dbReference type="Proteomes" id="UP000002402"/>
    </source>
</evidence>
<dbReference type="KEGG" id="mxa:MXAN_4868"/>
<accession>Q1D2U7</accession>
<dbReference type="EnsemblBacteria" id="ABF88669">
    <property type="protein sequence ID" value="ABF88669"/>
    <property type="gene ID" value="MXAN_4868"/>
</dbReference>
<dbReference type="EMBL" id="CP000113">
    <property type="protein sequence ID" value="ABF88669.1"/>
    <property type="molecule type" value="Genomic_DNA"/>
</dbReference>
<dbReference type="Proteomes" id="UP000002402">
    <property type="component" value="Chromosome"/>
</dbReference>
<feature type="region of interest" description="Disordered" evidence="1">
    <location>
        <begin position="76"/>
        <end position="100"/>
    </location>
</feature>
<evidence type="ECO:0000256" key="1">
    <source>
        <dbReference type="SAM" id="MobiDB-lite"/>
    </source>
</evidence>
<proteinExistence type="predicted"/>
<dbReference type="HOGENOM" id="CLU_147977_0_0_7"/>